<sequence length="644" mass="72633">MLPWQPSNNDGEESESEDGERFKSPPRTRTEWVESQGMGSWPQVRGFEEILDRNSLLGRQEGIEEDLRTHAPWKSGMLNEINGKLAGLEDKLKELSERFLYAENIRNSVSDETGGIRIIKDNVDPRSYCNPDLLNAIKSSTGDKSASNDALLTTFQSATTENELPQDKSISQAPSNESNRTTDESTTAGASSSIMTNHVSSPLKTNASVNRSMTVNTSHNMANFEGQLELRDTACEQDVAPTTNENVMITVDISRAVDSSEIKTEPVKFVENDAKSPLSKEISAHEEDDPMPPPLPNRLESLPLLDAVSRCQGFPAKFMKPWKKFFCCESSSTMLHCAFWWIWLKINKPDQAKQDHLYTIMAEQFSQLFLLYSTSEIKDKLFQSYPSCLSQGVFAIFCQAFPKSVKKFHEESFLHKICNFIYEWTTGIPCPLGCWKCWTMEALDPSYKLHMLKKPTKKQPHQPLQIGGTAKGVQAPSRKHEERPKEEAAMIGPGPEFECVQFITSSQSPLFQHHLLMKRLKEPTGGGGGAGGDSTGATYTGLVMGRTQIKKQQPPSMTFKELLRNSKELSEKRNEAYEKQLLMYQQQVSEAVQENKVARRNIRNETQKLLKQRNEVTIEAEKIMSKYTPQYQVSSYLADVTHDD</sequence>
<protein>
    <submittedName>
        <fullName evidence="4">Uncharacterized protein</fullName>
    </submittedName>
</protein>
<organism evidence="4">
    <name type="scientific">Amphimedon queenslandica</name>
    <name type="common">Sponge</name>
    <dbReference type="NCBI Taxonomy" id="400682"/>
    <lineage>
        <taxon>Eukaryota</taxon>
        <taxon>Metazoa</taxon>
        <taxon>Porifera</taxon>
        <taxon>Demospongiae</taxon>
        <taxon>Heteroscleromorpha</taxon>
        <taxon>Haplosclerida</taxon>
        <taxon>Niphatidae</taxon>
        <taxon>Amphimedon</taxon>
    </lineage>
</organism>
<feature type="region of interest" description="Disordered" evidence="3">
    <location>
        <begin position="458"/>
        <end position="489"/>
    </location>
</feature>
<dbReference type="Pfam" id="PF14922">
    <property type="entry name" value="FWWh"/>
    <property type="match status" value="1"/>
</dbReference>
<dbReference type="InParanoid" id="A0A1X7UJZ6"/>
<evidence type="ECO:0000313" key="4">
    <source>
        <dbReference type="EnsemblMetazoa" id="Aqu2.1.27776_001"/>
    </source>
</evidence>
<feature type="region of interest" description="Disordered" evidence="3">
    <location>
        <begin position="273"/>
        <end position="294"/>
    </location>
</feature>
<feature type="coiled-coil region" evidence="2">
    <location>
        <begin position="559"/>
        <end position="615"/>
    </location>
</feature>
<feature type="compositionally biased region" description="Basic and acidic residues" evidence="3">
    <location>
        <begin position="19"/>
        <end position="32"/>
    </location>
</feature>
<reference evidence="4" key="1">
    <citation type="submission" date="2017-05" db="UniProtKB">
        <authorList>
            <consortium name="EnsemblMetazoa"/>
        </authorList>
    </citation>
    <scope>IDENTIFICATION</scope>
</reference>
<dbReference type="AlphaFoldDB" id="A0A1X7UJZ6"/>
<proteinExistence type="inferred from homology"/>
<accession>A0A1X7UJZ6</accession>
<dbReference type="PANTHER" id="PTHR33560:SF2">
    <property type="entry name" value="PROTEIN FAM227B"/>
    <property type="match status" value="1"/>
</dbReference>
<evidence type="ECO:0000256" key="2">
    <source>
        <dbReference type="SAM" id="Coils"/>
    </source>
</evidence>
<feature type="region of interest" description="Disordered" evidence="3">
    <location>
        <begin position="158"/>
        <end position="207"/>
    </location>
</feature>
<dbReference type="eggNOG" id="ENOG502RXR1">
    <property type="taxonomic scope" value="Eukaryota"/>
</dbReference>
<dbReference type="OrthoDB" id="5976715at2759"/>
<evidence type="ECO:0000256" key="3">
    <source>
        <dbReference type="SAM" id="MobiDB-lite"/>
    </source>
</evidence>
<feature type="compositionally biased region" description="Basic and acidic residues" evidence="3">
    <location>
        <begin position="478"/>
        <end position="488"/>
    </location>
</feature>
<evidence type="ECO:0000256" key="1">
    <source>
        <dbReference type="ARBA" id="ARBA00008666"/>
    </source>
</evidence>
<comment type="similarity">
    <text evidence="1">Belongs to the FAM227 family.</text>
</comment>
<keyword evidence="2" id="KW-0175">Coiled coil</keyword>
<dbReference type="PANTHER" id="PTHR33560">
    <property type="entry name" value="PROTEIN FAM227B"/>
    <property type="match status" value="1"/>
</dbReference>
<feature type="region of interest" description="Disordered" evidence="3">
    <location>
        <begin position="1"/>
        <end position="38"/>
    </location>
</feature>
<dbReference type="EnsemblMetazoa" id="Aqu2.1.27776_001">
    <property type="protein sequence ID" value="Aqu2.1.27776_001"/>
    <property type="gene ID" value="Aqu2.1.27776"/>
</dbReference>
<dbReference type="InterPro" id="IPR029417">
    <property type="entry name" value="FAM227"/>
</dbReference>
<name>A0A1X7UJZ6_AMPQE</name>